<feature type="domain" description="DNA/RNA non-specific endonuclease/pyrophosphatase/phosphodiesterase" evidence="5">
    <location>
        <begin position="70"/>
        <end position="275"/>
    </location>
</feature>
<evidence type="ECO:0000259" key="4">
    <source>
        <dbReference type="SMART" id="SM00477"/>
    </source>
</evidence>
<dbReference type="PANTHER" id="PTHR13966:SF5">
    <property type="entry name" value="ENDONUCLEASE G, MITOCHONDRIAL"/>
    <property type="match status" value="1"/>
</dbReference>
<evidence type="ECO:0000256" key="2">
    <source>
        <dbReference type="PIRSR" id="PIRSR640255-2"/>
    </source>
</evidence>
<dbReference type="InterPro" id="IPR001604">
    <property type="entry name" value="Endo_G_ENPP1-like_dom"/>
</dbReference>
<dbReference type="GO" id="GO:0004519">
    <property type="term" value="F:endonuclease activity"/>
    <property type="evidence" value="ECO:0007669"/>
    <property type="project" value="UniProtKB-KW"/>
</dbReference>
<gene>
    <name evidence="6" type="ORF">HMPREF0658_0034</name>
</gene>
<dbReference type="SMART" id="SM00892">
    <property type="entry name" value="Endonuclease_NS"/>
    <property type="match status" value="1"/>
</dbReference>
<dbReference type="HOGENOM" id="CLU_055174_2_1_10"/>
<feature type="domain" description="ENPP1-3/EXOG-like endonuclease/phosphodiesterase" evidence="4">
    <location>
        <begin position="71"/>
        <end position="275"/>
    </location>
</feature>
<evidence type="ECO:0000256" key="3">
    <source>
        <dbReference type="SAM" id="SignalP"/>
    </source>
</evidence>
<feature type="chain" id="PRO_5003138134" evidence="3">
    <location>
        <begin position="20"/>
        <end position="293"/>
    </location>
</feature>
<dbReference type="GO" id="GO:0046872">
    <property type="term" value="F:metal ion binding"/>
    <property type="evidence" value="ECO:0007669"/>
    <property type="project" value="UniProtKB-KW"/>
</dbReference>
<dbReference type="STRING" id="862515.HMPREF0658_0034"/>
<feature type="active site" description="Proton acceptor" evidence="1">
    <location>
        <position position="137"/>
    </location>
</feature>
<evidence type="ECO:0000313" key="6">
    <source>
        <dbReference type="EMBL" id="EFM03048.1"/>
    </source>
</evidence>
<dbReference type="EMBL" id="AEEI01000002">
    <property type="protein sequence ID" value="EFM03048.1"/>
    <property type="molecule type" value="Genomic_DNA"/>
</dbReference>
<dbReference type="InterPro" id="IPR044925">
    <property type="entry name" value="His-Me_finger_sf"/>
</dbReference>
<dbReference type="GO" id="GO:0003676">
    <property type="term" value="F:nucleic acid binding"/>
    <property type="evidence" value="ECO:0007669"/>
    <property type="project" value="InterPro"/>
</dbReference>
<organism evidence="6 7">
    <name type="scientific">Hoylesella marshii DSM 16973 = JCM 13450</name>
    <dbReference type="NCBI Taxonomy" id="862515"/>
    <lineage>
        <taxon>Bacteria</taxon>
        <taxon>Pseudomonadati</taxon>
        <taxon>Bacteroidota</taxon>
        <taxon>Bacteroidia</taxon>
        <taxon>Bacteroidales</taxon>
        <taxon>Prevotellaceae</taxon>
        <taxon>Hoylesella</taxon>
    </lineage>
</organism>
<protein>
    <submittedName>
        <fullName evidence="6">DNA/RNA non-specific endonuclease</fullName>
    </submittedName>
</protein>
<dbReference type="InterPro" id="IPR044929">
    <property type="entry name" value="DNA/RNA_non-sp_Endonuclease_sf"/>
</dbReference>
<keyword evidence="2" id="KW-0479">Metal-binding</keyword>
<dbReference type="AlphaFoldDB" id="E0NPD3"/>
<comment type="caution">
    <text evidence="6">The sequence shown here is derived from an EMBL/GenBank/DDBJ whole genome shotgun (WGS) entry which is preliminary data.</text>
</comment>
<evidence type="ECO:0000313" key="7">
    <source>
        <dbReference type="Proteomes" id="UP000004394"/>
    </source>
</evidence>
<dbReference type="InterPro" id="IPR040255">
    <property type="entry name" value="Non-specific_endonuclease"/>
</dbReference>
<sequence>MMKHYFYLLVLILSLTACGSNDDNAPHRKPAGPNANANDTSLKKEYGRLEFPKLRGGAGNRVVIHSTNDDSVNYSVEWNDAKKSQRWSCYQMYKSNLVQKVSRYKSKTNQYPKDPQIPAEYAFDADPYWSSGYDHGHICPSEDRRSSFDANYQTFYMSNMQPQLNGFNAGVWLHMENAVREWAKKNNYKFCDTLYVCKGGTIDHPTNYTKTGKGLLVPKYFFMAVLRVKNGQYNAIGFWVEHNANNDSHLAKYAVSIKELEEKTGIDFFCNLPDAREKVIESTPVNYTLWDLK</sequence>
<dbReference type="eggNOG" id="COG1864">
    <property type="taxonomic scope" value="Bacteria"/>
</dbReference>
<proteinExistence type="predicted"/>
<keyword evidence="7" id="KW-1185">Reference proteome</keyword>
<dbReference type="Proteomes" id="UP000004394">
    <property type="component" value="Unassembled WGS sequence"/>
</dbReference>
<keyword evidence="6" id="KW-0255">Endonuclease</keyword>
<dbReference type="PROSITE" id="PS51257">
    <property type="entry name" value="PROKAR_LIPOPROTEIN"/>
    <property type="match status" value="1"/>
</dbReference>
<keyword evidence="6" id="KW-0378">Hydrolase</keyword>
<accession>E0NPD3</accession>
<dbReference type="InterPro" id="IPR020821">
    <property type="entry name" value="ENPP1-3/EXOG-like_nuc-like"/>
</dbReference>
<keyword evidence="6" id="KW-0540">Nuclease</keyword>
<dbReference type="SUPFAM" id="SSF54060">
    <property type="entry name" value="His-Me finger endonucleases"/>
    <property type="match status" value="1"/>
</dbReference>
<dbReference type="RefSeq" id="WP_006947629.1">
    <property type="nucleotide sequence ID" value="NZ_BAJI01000026.1"/>
</dbReference>
<dbReference type="Gene3D" id="3.40.570.10">
    <property type="entry name" value="Extracellular Endonuclease, subunit A"/>
    <property type="match status" value="1"/>
</dbReference>
<dbReference type="PANTHER" id="PTHR13966">
    <property type="entry name" value="ENDONUCLEASE RELATED"/>
    <property type="match status" value="1"/>
</dbReference>
<keyword evidence="3" id="KW-0732">Signal</keyword>
<reference evidence="6" key="1">
    <citation type="submission" date="2010-07" db="EMBL/GenBank/DDBJ databases">
        <authorList>
            <person name="Muzny D."/>
            <person name="Qin X."/>
            <person name="Deng J."/>
            <person name="Jiang H."/>
            <person name="Liu Y."/>
            <person name="Qu J."/>
            <person name="Song X.-Z."/>
            <person name="Zhang L."/>
            <person name="Thornton R."/>
            <person name="Coyle M."/>
            <person name="Francisco L."/>
            <person name="Jackson L."/>
            <person name="Javaid M."/>
            <person name="Korchina V."/>
            <person name="Kovar C."/>
            <person name="Mata R."/>
            <person name="Mathew T."/>
            <person name="Ngo R."/>
            <person name="Nguyen L."/>
            <person name="Nguyen N."/>
            <person name="Okwuonu G."/>
            <person name="Ongeri F."/>
            <person name="Pham C."/>
            <person name="Simmons D."/>
            <person name="Wilczek-Boney K."/>
            <person name="Hale W."/>
            <person name="Jakkamsetti A."/>
            <person name="Pham P."/>
            <person name="Ruth R."/>
            <person name="San Lucas F."/>
            <person name="Warren J."/>
            <person name="Zhang J."/>
            <person name="Zhao Z."/>
            <person name="Zhou C."/>
            <person name="Zhu D."/>
            <person name="Lee S."/>
            <person name="Bess C."/>
            <person name="Blankenburg K."/>
            <person name="Forbes L."/>
            <person name="Fu Q."/>
            <person name="Gubbala S."/>
            <person name="Hirani K."/>
            <person name="Jayaseelan J.C."/>
            <person name="Lara F."/>
            <person name="Munidasa M."/>
            <person name="Palculict T."/>
            <person name="Patil S."/>
            <person name="Pu L.-L."/>
            <person name="Saada N."/>
            <person name="Tang L."/>
            <person name="Weissenberger G."/>
            <person name="Zhu Y."/>
            <person name="Hemphill L."/>
            <person name="Shang Y."/>
            <person name="Youmans B."/>
            <person name="Ayvaz T."/>
            <person name="Ross M."/>
            <person name="Santibanez J."/>
            <person name="Aqrawi P."/>
            <person name="Gross S."/>
            <person name="Joshi V."/>
            <person name="Fowler G."/>
            <person name="Nazareth L."/>
            <person name="Reid J."/>
            <person name="Worley K."/>
            <person name="Petrosino J."/>
            <person name="Highlander S."/>
            <person name="Gibbs R."/>
        </authorList>
    </citation>
    <scope>NUCLEOTIDE SEQUENCE [LARGE SCALE GENOMIC DNA]</scope>
    <source>
        <strain evidence="6">DSM 16973</strain>
    </source>
</reference>
<feature type="signal peptide" evidence="3">
    <location>
        <begin position="1"/>
        <end position="19"/>
    </location>
</feature>
<evidence type="ECO:0000259" key="5">
    <source>
        <dbReference type="SMART" id="SM00892"/>
    </source>
</evidence>
<feature type="binding site" evidence="2">
    <location>
        <position position="168"/>
    </location>
    <ligand>
        <name>Mg(2+)</name>
        <dbReference type="ChEBI" id="CHEBI:18420"/>
        <note>catalytic</note>
    </ligand>
</feature>
<evidence type="ECO:0000256" key="1">
    <source>
        <dbReference type="PIRSR" id="PIRSR640255-1"/>
    </source>
</evidence>
<dbReference type="SMART" id="SM00477">
    <property type="entry name" value="NUC"/>
    <property type="match status" value="1"/>
</dbReference>
<dbReference type="BioCyc" id="PMAR862515-HMP:GMOO-35-MONOMER"/>
<name>E0NPD3_9BACT</name>
<dbReference type="Pfam" id="PF01223">
    <property type="entry name" value="Endonuclease_NS"/>
    <property type="match status" value="1"/>
</dbReference>
<dbReference type="GO" id="GO:0016787">
    <property type="term" value="F:hydrolase activity"/>
    <property type="evidence" value="ECO:0007669"/>
    <property type="project" value="InterPro"/>
</dbReference>